<dbReference type="EMBL" id="KN846981">
    <property type="protein sequence ID" value="KIW97483.1"/>
    <property type="molecule type" value="Genomic_DNA"/>
</dbReference>
<reference evidence="2" key="1">
    <citation type="submission" date="2015-01" db="EMBL/GenBank/DDBJ databases">
        <title>The Genome Sequence of Cladophialophora bantiana CBS 173.52.</title>
        <authorList>
            <consortium name="The Broad Institute Genomics Platform"/>
            <person name="Cuomo C."/>
            <person name="de Hoog S."/>
            <person name="Gorbushina A."/>
            <person name="Stielow B."/>
            <person name="Teixiera M."/>
            <person name="Abouelleil A."/>
            <person name="Chapman S.B."/>
            <person name="Priest M."/>
            <person name="Young S.K."/>
            <person name="Wortman J."/>
            <person name="Nusbaum C."/>
            <person name="Birren B."/>
        </authorList>
    </citation>
    <scope>NUCLEOTIDE SEQUENCE [LARGE SCALE GENOMIC DNA]</scope>
    <source>
        <strain evidence="2">CBS 173.52</strain>
    </source>
</reference>
<feature type="compositionally biased region" description="Polar residues" evidence="1">
    <location>
        <begin position="277"/>
        <end position="292"/>
    </location>
</feature>
<evidence type="ECO:0008006" key="4">
    <source>
        <dbReference type="Google" id="ProtNLM"/>
    </source>
</evidence>
<evidence type="ECO:0000313" key="3">
    <source>
        <dbReference type="Proteomes" id="UP000053789"/>
    </source>
</evidence>
<gene>
    <name evidence="2" type="ORF">Z519_01067</name>
</gene>
<accession>A0A0D2HVU7</accession>
<dbReference type="VEuPathDB" id="FungiDB:Z519_01067"/>
<feature type="region of interest" description="Disordered" evidence="1">
    <location>
        <begin position="1"/>
        <end position="24"/>
    </location>
</feature>
<dbReference type="GeneID" id="27693995"/>
<dbReference type="Proteomes" id="UP000053789">
    <property type="component" value="Unassembled WGS sequence"/>
</dbReference>
<dbReference type="OrthoDB" id="4117455at2759"/>
<keyword evidence="3" id="KW-1185">Reference proteome</keyword>
<dbReference type="RefSeq" id="XP_016624152.1">
    <property type="nucleotide sequence ID" value="XM_016758824.1"/>
</dbReference>
<dbReference type="HOGENOM" id="CLU_049201_0_0_1"/>
<organism evidence="2 3">
    <name type="scientific">Cladophialophora bantiana (strain ATCC 10958 / CBS 173.52 / CDC B-1940 / NIH 8579)</name>
    <name type="common">Xylohypha bantiana</name>
    <dbReference type="NCBI Taxonomy" id="1442370"/>
    <lineage>
        <taxon>Eukaryota</taxon>
        <taxon>Fungi</taxon>
        <taxon>Dikarya</taxon>
        <taxon>Ascomycota</taxon>
        <taxon>Pezizomycotina</taxon>
        <taxon>Eurotiomycetes</taxon>
        <taxon>Chaetothyriomycetidae</taxon>
        <taxon>Chaetothyriales</taxon>
        <taxon>Herpotrichiellaceae</taxon>
        <taxon>Cladophialophora</taxon>
    </lineage>
</organism>
<proteinExistence type="predicted"/>
<sequence length="351" mass="39568">MDDLARQPPEPREDRGPRIPPAKLSTINPEPTISLFFRPNKTSSLISVDGKFSRDAAMIFCDRIRHDLMENNSKSFTITGGDLNGLKEVLAWIKQCVAEQSIVKFRDLDDDKSDLLTSYANVVISAYYLGIPPRDLSDHILKRMFAIARKQLMSWEEVEWFYTTHSLATLPAEKEKAIREVAATSVFWAWWNGKLDENETPEEMMTLSVLRQENSKLDRDLHDWCWKNEAEVRQKWEEKDKLKKSARHANGHRSESEYAVDGASEGGYGSGWDEPANATSTTGTNGWDNFSSEEPLGPPNSTVTLDSSVDMGSDGRNISALPPLDEMDGINGAADWAEEVSEVTRFDSSQW</sequence>
<feature type="region of interest" description="Disordered" evidence="1">
    <location>
        <begin position="239"/>
        <end position="326"/>
    </location>
</feature>
<protein>
    <recommendedName>
        <fullName evidence="4">BTB domain-containing protein</fullName>
    </recommendedName>
</protein>
<name>A0A0D2HVU7_CLAB1</name>
<evidence type="ECO:0000313" key="2">
    <source>
        <dbReference type="EMBL" id="KIW97483.1"/>
    </source>
</evidence>
<dbReference type="AlphaFoldDB" id="A0A0D2HVU7"/>
<evidence type="ECO:0000256" key="1">
    <source>
        <dbReference type="SAM" id="MobiDB-lite"/>
    </source>
</evidence>